<dbReference type="GO" id="GO:0016020">
    <property type="term" value="C:membrane"/>
    <property type="evidence" value="ECO:0007669"/>
    <property type="project" value="UniProtKB-SubCell"/>
</dbReference>
<dbReference type="PANTHER" id="PTHR43791">
    <property type="entry name" value="PERMEASE-RELATED"/>
    <property type="match status" value="1"/>
</dbReference>
<feature type="transmembrane region" description="Helical" evidence="6">
    <location>
        <begin position="343"/>
        <end position="363"/>
    </location>
</feature>
<evidence type="ECO:0000256" key="6">
    <source>
        <dbReference type="SAM" id="Phobius"/>
    </source>
</evidence>
<comment type="caution">
    <text evidence="7">The sequence shown here is derived from an EMBL/GenBank/DDBJ whole genome shotgun (WGS) entry which is preliminary data.</text>
</comment>
<dbReference type="EMBL" id="NHYE01005186">
    <property type="protein sequence ID" value="PPQ76199.1"/>
    <property type="molecule type" value="Genomic_DNA"/>
</dbReference>
<keyword evidence="4 6" id="KW-1133">Transmembrane helix</keyword>
<dbReference type="PANTHER" id="PTHR43791:SF59">
    <property type="entry name" value="TRANSPORTER, PUTATIVE (AFU_ORTHOLOGUE AFUA_1G06550)-RELATED"/>
    <property type="match status" value="1"/>
</dbReference>
<feature type="transmembrane region" description="Helical" evidence="6">
    <location>
        <begin position="465"/>
        <end position="488"/>
    </location>
</feature>
<evidence type="ECO:0000313" key="8">
    <source>
        <dbReference type="Proteomes" id="UP000284706"/>
    </source>
</evidence>
<keyword evidence="3 6" id="KW-0812">Transmembrane</keyword>
<evidence type="ECO:0008006" key="9">
    <source>
        <dbReference type="Google" id="ProtNLM"/>
    </source>
</evidence>
<dbReference type="InterPro" id="IPR036259">
    <property type="entry name" value="MFS_trans_sf"/>
</dbReference>
<keyword evidence="2" id="KW-0813">Transport</keyword>
<gene>
    <name evidence="7" type="ORF">CVT26_009096</name>
</gene>
<dbReference type="Gene3D" id="1.20.1250.20">
    <property type="entry name" value="MFS general substrate transporter like domains"/>
    <property type="match status" value="2"/>
</dbReference>
<protein>
    <recommendedName>
        <fullName evidence="9">Major facilitator superfamily (MFS) profile domain-containing protein</fullName>
    </recommendedName>
</protein>
<dbReference type="OrthoDB" id="6730379at2759"/>
<accession>A0A409WCI2</accession>
<feature type="transmembrane region" description="Helical" evidence="6">
    <location>
        <begin position="307"/>
        <end position="331"/>
    </location>
</feature>
<dbReference type="STRING" id="231916.A0A409WCI2"/>
<dbReference type="GO" id="GO:0022857">
    <property type="term" value="F:transmembrane transporter activity"/>
    <property type="evidence" value="ECO:0007669"/>
    <property type="project" value="InterPro"/>
</dbReference>
<dbReference type="InterPro" id="IPR011701">
    <property type="entry name" value="MFS"/>
</dbReference>
<feature type="transmembrane region" description="Helical" evidence="6">
    <location>
        <begin position="370"/>
        <end position="390"/>
    </location>
</feature>
<evidence type="ECO:0000256" key="5">
    <source>
        <dbReference type="ARBA" id="ARBA00023136"/>
    </source>
</evidence>
<evidence type="ECO:0000256" key="2">
    <source>
        <dbReference type="ARBA" id="ARBA00022448"/>
    </source>
</evidence>
<evidence type="ECO:0000313" key="7">
    <source>
        <dbReference type="EMBL" id="PPQ76199.1"/>
    </source>
</evidence>
<evidence type="ECO:0000256" key="4">
    <source>
        <dbReference type="ARBA" id="ARBA00022989"/>
    </source>
</evidence>
<dbReference type="Pfam" id="PF07690">
    <property type="entry name" value="MFS_1"/>
    <property type="match status" value="1"/>
</dbReference>
<name>A0A409WCI2_9AGAR</name>
<dbReference type="AlphaFoldDB" id="A0A409WCI2"/>
<sequence>MPPSHQTDPMSALVSTRTSVLVENLASQVAPSDSQESVEKTMHLQGKKELLEYLASASDRPTICFSADEEKQLLRKIDRHVIPIIFLISFLNLLDVKGLSSSAVFGLSQDAHLSGAQYSMLGSVSSAVQLIFLPISTYFLVKIRLSLYVPVLVTGWGISLMCMGAAQNFKGLLLGRIFLGIFQAPVQASFILTLQVWYRRTEQGFRLAFLFSSIGWVSILGSLIMFGIGHIKSHTLHPYQIISFILGSVTLIIGFLSSIIFSNPSFSLAKKKSSRLRHRLRANQQGLGGHRFEAKQAWEMIKDIKSWCWMIMFFTAFVPVSGFAVFGPLIIKGFGFDGNHVMLLMMPYGALQIIFIFGGFWINRRFRLKAPIIICGLVPCIASAIVFLRVKRSHDNQPILLFAYYLTSIFAVVPATIVNWQASNVAGDTKKSATTTFMHVGAVAGEIVGPFVFSQKKQGNYSKGIFAMLVCYAACVLLAIFTIIYLWYLNKMNQRRRVARGKAGIIIDYSMLSALDAEKQRMRTSGGTGGLGVYQVGTRAFDDLTDLENDEFIVIFEAAA</sequence>
<proteinExistence type="predicted"/>
<evidence type="ECO:0000256" key="3">
    <source>
        <dbReference type="ARBA" id="ARBA00022692"/>
    </source>
</evidence>
<feature type="transmembrane region" description="Helical" evidence="6">
    <location>
        <begin position="241"/>
        <end position="269"/>
    </location>
</feature>
<feature type="transmembrane region" description="Helical" evidence="6">
    <location>
        <begin position="147"/>
        <end position="167"/>
    </location>
</feature>
<feature type="transmembrane region" description="Helical" evidence="6">
    <location>
        <begin position="81"/>
        <end position="100"/>
    </location>
</feature>
<feature type="transmembrane region" description="Helical" evidence="6">
    <location>
        <begin position="120"/>
        <end position="140"/>
    </location>
</feature>
<feature type="transmembrane region" description="Helical" evidence="6">
    <location>
        <begin position="432"/>
        <end position="453"/>
    </location>
</feature>
<dbReference type="InParanoid" id="A0A409WCI2"/>
<feature type="transmembrane region" description="Helical" evidence="6">
    <location>
        <begin position="402"/>
        <end position="420"/>
    </location>
</feature>
<dbReference type="Proteomes" id="UP000284706">
    <property type="component" value="Unassembled WGS sequence"/>
</dbReference>
<keyword evidence="8" id="KW-1185">Reference proteome</keyword>
<keyword evidence="5 6" id="KW-0472">Membrane</keyword>
<feature type="transmembrane region" description="Helical" evidence="6">
    <location>
        <begin position="209"/>
        <end position="229"/>
    </location>
</feature>
<organism evidence="7 8">
    <name type="scientific">Gymnopilus dilepis</name>
    <dbReference type="NCBI Taxonomy" id="231916"/>
    <lineage>
        <taxon>Eukaryota</taxon>
        <taxon>Fungi</taxon>
        <taxon>Dikarya</taxon>
        <taxon>Basidiomycota</taxon>
        <taxon>Agaricomycotina</taxon>
        <taxon>Agaricomycetes</taxon>
        <taxon>Agaricomycetidae</taxon>
        <taxon>Agaricales</taxon>
        <taxon>Agaricineae</taxon>
        <taxon>Hymenogastraceae</taxon>
        <taxon>Gymnopilus</taxon>
    </lineage>
</organism>
<evidence type="ECO:0000256" key="1">
    <source>
        <dbReference type="ARBA" id="ARBA00004141"/>
    </source>
</evidence>
<comment type="subcellular location">
    <subcellularLocation>
        <location evidence="1">Membrane</location>
        <topology evidence="1">Multi-pass membrane protein</topology>
    </subcellularLocation>
</comment>
<dbReference type="SUPFAM" id="SSF103473">
    <property type="entry name" value="MFS general substrate transporter"/>
    <property type="match status" value="1"/>
</dbReference>
<feature type="transmembrane region" description="Helical" evidence="6">
    <location>
        <begin position="173"/>
        <end position="197"/>
    </location>
</feature>
<reference evidence="7 8" key="1">
    <citation type="journal article" date="2018" name="Evol. Lett.">
        <title>Horizontal gene cluster transfer increased hallucinogenic mushroom diversity.</title>
        <authorList>
            <person name="Reynolds H.T."/>
            <person name="Vijayakumar V."/>
            <person name="Gluck-Thaler E."/>
            <person name="Korotkin H.B."/>
            <person name="Matheny P.B."/>
            <person name="Slot J.C."/>
        </authorList>
    </citation>
    <scope>NUCLEOTIDE SEQUENCE [LARGE SCALE GENOMIC DNA]</scope>
    <source>
        <strain evidence="7 8">SRW20</strain>
    </source>
</reference>